<sequence>IFVRASQAKAAFQRIGRLANIETGLSPYAIRQLYLACVTSVADYGAPVYWHSQSYATKLLQPLHNLACRKVLGVFRTAPSIPATLKATLRENYLTIQLLLHTSKGREATLAFIAKTRVGTRGWHLG</sequence>
<dbReference type="PANTHER" id="PTHR33481">
    <property type="entry name" value="REVERSE TRANSCRIPTASE"/>
    <property type="match status" value="1"/>
</dbReference>
<dbReference type="HOGENOM" id="CLU_1987005_0_0_1"/>
<reference evidence="1 2" key="2">
    <citation type="journal article" date="2013" name="PLoS Genet.">
        <title>Comparative genome structure, secondary metabolite, and effector coding capacity across Cochliobolus pathogens.</title>
        <authorList>
            <person name="Condon B.J."/>
            <person name="Leng Y."/>
            <person name="Wu D."/>
            <person name="Bushley K.E."/>
            <person name="Ohm R.A."/>
            <person name="Otillar R."/>
            <person name="Martin J."/>
            <person name="Schackwitz W."/>
            <person name="Grimwood J."/>
            <person name="MohdZainudin N."/>
            <person name="Xue C."/>
            <person name="Wang R."/>
            <person name="Manning V.A."/>
            <person name="Dhillon B."/>
            <person name="Tu Z.J."/>
            <person name="Steffenson B.J."/>
            <person name="Salamov A."/>
            <person name="Sun H."/>
            <person name="Lowry S."/>
            <person name="LaButti K."/>
            <person name="Han J."/>
            <person name="Copeland A."/>
            <person name="Lindquist E."/>
            <person name="Barry K."/>
            <person name="Schmutz J."/>
            <person name="Baker S.E."/>
            <person name="Ciuffetti L.M."/>
            <person name="Grigoriev I.V."/>
            <person name="Zhong S."/>
            <person name="Turgeon B.G."/>
        </authorList>
    </citation>
    <scope>NUCLEOTIDE SEQUENCE [LARGE SCALE GENOMIC DNA]</scope>
    <source>
        <strain evidence="2">28A</strain>
    </source>
</reference>
<keyword evidence="2" id="KW-1185">Reference proteome</keyword>
<protein>
    <submittedName>
        <fullName evidence="1">Uncharacterized protein</fullName>
    </submittedName>
</protein>
<proteinExistence type="predicted"/>
<evidence type="ECO:0000313" key="2">
    <source>
        <dbReference type="Proteomes" id="UP000016935"/>
    </source>
</evidence>
<feature type="non-terminal residue" evidence="1">
    <location>
        <position position="1"/>
    </location>
</feature>
<dbReference type="GeneID" id="19395518"/>
<dbReference type="OrthoDB" id="5426484at2759"/>
<evidence type="ECO:0000313" key="1">
    <source>
        <dbReference type="EMBL" id="EOA84456.1"/>
    </source>
</evidence>
<accession>R0IHJ4</accession>
<dbReference type="Proteomes" id="UP000016935">
    <property type="component" value="Unassembled WGS sequence"/>
</dbReference>
<organism evidence="1 2">
    <name type="scientific">Exserohilum turcicum (strain 28A)</name>
    <name type="common">Northern leaf blight fungus</name>
    <name type="synonym">Setosphaeria turcica</name>
    <dbReference type="NCBI Taxonomy" id="671987"/>
    <lineage>
        <taxon>Eukaryota</taxon>
        <taxon>Fungi</taxon>
        <taxon>Dikarya</taxon>
        <taxon>Ascomycota</taxon>
        <taxon>Pezizomycotina</taxon>
        <taxon>Dothideomycetes</taxon>
        <taxon>Pleosporomycetidae</taxon>
        <taxon>Pleosporales</taxon>
        <taxon>Pleosporineae</taxon>
        <taxon>Pleosporaceae</taxon>
        <taxon>Exserohilum</taxon>
    </lineage>
</organism>
<dbReference type="RefSeq" id="XP_008027916.1">
    <property type="nucleotide sequence ID" value="XM_008029725.1"/>
</dbReference>
<dbReference type="EMBL" id="KB908715">
    <property type="protein sequence ID" value="EOA84456.1"/>
    <property type="molecule type" value="Genomic_DNA"/>
</dbReference>
<dbReference type="PANTHER" id="PTHR33481:SF1">
    <property type="entry name" value="ENDONUCLEASE_EXONUCLEASE_PHOSPHATASE DOMAIN-CONTAINING PROTEIN-RELATED"/>
    <property type="match status" value="1"/>
</dbReference>
<gene>
    <name evidence="1" type="ORF">SETTUDRAFT_111887</name>
</gene>
<name>R0IHJ4_EXST2</name>
<reference evidence="1 2" key="1">
    <citation type="journal article" date="2012" name="PLoS Pathog.">
        <title>Diverse lifestyles and strategies of plant pathogenesis encoded in the genomes of eighteen Dothideomycetes fungi.</title>
        <authorList>
            <person name="Ohm R.A."/>
            <person name="Feau N."/>
            <person name="Henrissat B."/>
            <person name="Schoch C.L."/>
            <person name="Horwitz B.A."/>
            <person name="Barry K.W."/>
            <person name="Condon B.J."/>
            <person name="Copeland A.C."/>
            <person name="Dhillon B."/>
            <person name="Glaser F."/>
            <person name="Hesse C.N."/>
            <person name="Kosti I."/>
            <person name="LaButti K."/>
            <person name="Lindquist E.A."/>
            <person name="Lucas S."/>
            <person name="Salamov A.A."/>
            <person name="Bradshaw R.E."/>
            <person name="Ciuffetti L."/>
            <person name="Hamelin R.C."/>
            <person name="Kema G.H.J."/>
            <person name="Lawrence C."/>
            <person name="Scott J.A."/>
            <person name="Spatafora J.W."/>
            <person name="Turgeon B.G."/>
            <person name="de Wit P.J.G.M."/>
            <person name="Zhong S."/>
            <person name="Goodwin S.B."/>
            <person name="Grigoriev I.V."/>
        </authorList>
    </citation>
    <scope>NUCLEOTIDE SEQUENCE [LARGE SCALE GENOMIC DNA]</scope>
    <source>
        <strain evidence="2">28A</strain>
    </source>
</reference>
<dbReference type="AlphaFoldDB" id="R0IHJ4"/>